<dbReference type="Proteomes" id="UP000816034">
    <property type="component" value="Unassembled WGS sequence"/>
</dbReference>
<dbReference type="AlphaFoldDB" id="A0AA88GH36"/>
<sequence length="969" mass="111119">MLPAASSSTVCCICGKNNNETVFKRNFKVKAENLDLYRAALPAFAKTATVGTTCESCYKAYYAYRRTLKTPVKRSKAVLESDDEDVNNSKNSKKKSTTTKKGRQPSPSNDSDAESNSSNNNCHASSSEEPVGMCGKGVQKVNLDFNFDETTTTAAEKARSVQQWLDMKDTNFKPVTTLDFSDVNEEIIDFYLYKLGQPIILTNSLEALAKGFLEKNNAQITSSNLEKSKLKQAELFHLNYLRDIVGDLKVYPRDNTTFVDEEMTMKQYINFIQKDNDIRAPNRRLLYGKDITCPKQWKSYLFDNPKFPDKLKYKGPKDILANTNKDIWSITLMIYVGNSETFTPAHKDVCGALGHNLMVYSDNDRTHAIWCIMKYEDLEQIRTFFQKNGAFLDDDNCFLPLHLLSKAPFTVYLFEQKLGDLVLLPPSAPHQVLNMGGKSIKVAWNTLSCLALPYSYEILDEYRKFGKNQVYRIKAVAYYSMLKYSEKAQSFKKLEEIGSTENERKRFSDDMLILLRIFDDILFEESIESEVFDEEIHVSKLPEIERMHSRYCDHCKCDIFNRCFQVEKTKLHHGYDLCTNCVAEGRGSLFGDKMKLMEHIGFSELSSNFEKAKKAYLNVQKLLKTENITTLDDVNNLICINGDSTKTTSITTIAWNNMYYSKHHVEFPEYLLCHQCDDSKPKYCSKTCSNCHQSYCNQCLWDRYTITLCECSRIKNWTCPQCNNVCNCTECLKQRDIDTLSYSTNILSRMDEIKDVLPFSVLDVSGNESSTRILDGICDFPPQPVKHLTEVKHATRILNSIVNNCPPNEDTNIKTPKKRKLLIINKNPDHKEVKIMHNYFHHQKVSVCGNCRRSIATGILFQSKSDKSKFYCSHCTMKNAVDKANLIPHDYLCDVCKNTIIGVRFHHVPTGHDLCQQCYISNSFTNEIREYMQNCSEDGTLSRRTFECIIPPYEDLIMPNESLTPSSKK</sequence>
<keyword evidence="3" id="KW-0804">Transcription</keyword>
<dbReference type="SMART" id="SM00558">
    <property type="entry name" value="JmjC"/>
    <property type="match status" value="1"/>
</dbReference>
<evidence type="ECO:0000256" key="3">
    <source>
        <dbReference type="ARBA" id="ARBA00023163"/>
    </source>
</evidence>
<feature type="region of interest" description="Disordered" evidence="5">
    <location>
        <begin position="73"/>
        <end position="133"/>
    </location>
</feature>
<dbReference type="PROSITE" id="PS51184">
    <property type="entry name" value="JMJC"/>
    <property type="match status" value="1"/>
</dbReference>
<evidence type="ECO:0000313" key="7">
    <source>
        <dbReference type="EMBL" id="KAG2374474.1"/>
    </source>
</evidence>
<feature type="compositionally biased region" description="Basic residues" evidence="5">
    <location>
        <begin position="91"/>
        <end position="103"/>
    </location>
</feature>
<dbReference type="Pfam" id="PF10497">
    <property type="entry name" value="zf-4CXXC_R1"/>
    <property type="match status" value="1"/>
</dbReference>
<feature type="domain" description="JmjC" evidence="6">
    <location>
        <begin position="296"/>
        <end position="463"/>
    </location>
</feature>
<dbReference type="Gene3D" id="2.60.120.650">
    <property type="entry name" value="Cupin"/>
    <property type="match status" value="1"/>
</dbReference>
<evidence type="ECO:0000256" key="4">
    <source>
        <dbReference type="ARBA" id="ARBA00023242"/>
    </source>
</evidence>
<proteinExistence type="predicted"/>
<evidence type="ECO:0000259" key="6">
    <source>
        <dbReference type="PROSITE" id="PS51184"/>
    </source>
</evidence>
<dbReference type="InterPro" id="IPR003347">
    <property type="entry name" value="JmjC_dom"/>
</dbReference>
<accession>A0AA88GH36</accession>
<gene>
    <name evidence="7" type="ORF">C9374_010758</name>
</gene>
<comment type="caution">
    <text evidence="7">The sequence shown here is derived from an EMBL/GenBank/DDBJ whole genome shotgun (WGS) entry which is preliminary data.</text>
</comment>
<dbReference type="InterPro" id="IPR018866">
    <property type="entry name" value="Znf-4CXXC_R1"/>
</dbReference>
<dbReference type="GO" id="GO:0005634">
    <property type="term" value="C:nucleus"/>
    <property type="evidence" value="ECO:0007669"/>
    <property type="project" value="UniProtKB-SubCell"/>
</dbReference>
<dbReference type="Pfam" id="PF02373">
    <property type="entry name" value="JmjC"/>
    <property type="match status" value="1"/>
</dbReference>
<dbReference type="GeneID" id="68103212"/>
<reference evidence="7 8" key="1">
    <citation type="journal article" date="2018" name="BMC Genomics">
        <title>The genome of Naegleria lovaniensis, the basis for a comparative approach to unravel pathogenicity factors of the human pathogenic amoeba N. fowleri.</title>
        <authorList>
            <person name="Liechti N."/>
            <person name="Schurch N."/>
            <person name="Bruggmann R."/>
            <person name="Wittwer M."/>
        </authorList>
    </citation>
    <scope>NUCLEOTIDE SEQUENCE [LARGE SCALE GENOMIC DNA]</scope>
    <source>
        <strain evidence="7 8">ATCC 30569</strain>
    </source>
</reference>
<evidence type="ECO:0000256" key="5">
    <source>
        <dbReference type="SAM" id="MobiDB-lite"/>
    </source>
</evidence>
<dbReference type="EMBL" id="PYSW02000045">
    <property type="protein sequence ID" value="KAG2374474.1"/>
    <property type="molecule type" value="Genomic_DNA"/>
</dbReference>
<evidence type="ECO:0000256" key="1">
    <source>
        <dbReference type="ARBA" id="ARBA00004123"/>
    </source>
</evidence>
<dbReference type="RefSeq" id="XP_044543648.1">
    <property type="nucleotide sequence ID" value="XM_044686337.1"/>
</dbReference>
<keyword evidence="4" id="KW-0539">Nucleus</keyword>
<comment type="subcellular location">
    <subcellularLocation>
        <location evidence="1">Nucleus</location>
    </subcellularLocation>
</comment>
<organism evidence="7 8">
    <name type="scientific">Naegleria lovaniensis</name>
    <name type="common">Amoeba</name>
    <dbReference type="NCBI Taxonomy" id="51637"/>
    <lineage>
        <taxon>Eukaryota</taxon>
        <taxon>Discoba</taxon>
        <taxon>Heterolobosea</taxon>
        <taxon>Tetramitia</taxon>
        <taxon>Eutetramitia</taxon>
        <taxon>Vahlkampfiidae</taxon>
        <taxon>Naegleria</taxon>
    </lineage>
</organism>
<evidence type="ECO:0000256" key="2">
    <source>
        <dbReference type="ARBA" id="ARBA00023015"/>
    </source>
</evidence>
<protein>
    <recommendedName>
        <fullName evidence="6">JmjC domain-containing protein</fullName>
    </recommendedName>
</protein>
<feature type="compositionally biased region" description="Low complexity" evidence="5">
    <location>
        <begin position="105"/>
        <end position="127"/>
    </location>
</feature>
<evidence type="ECO:0000313" key="8">
    <source>
        <dbReference type="Proteomes" id="UP000816034"/>
    </source>
</evidence>
<keyword evidence="2" id="KW-0805">Transcription regulation</keyword>
<dbReference type="SUPFAM" id="SSF51197">
    <property type="entry name" value="Clavaminate synthase-like"/>
    <property type="match status" value="1"/>
</dbReference>
<keyword evidence="8" id="KW-1185">Reference proteome</keyword>
<dbReference type="SUPFAM" id="SSF57850">
    <property type="entry name" value="RING/U-box"/>
    <property type="match status" value="1"/>
</dbReference>
<name>A0AA88GH36_NAELO</name>